<evidence type="ECO:0000256" key="1">
    <source>
        <dbReference type="SAM" id="MobiDB-lite"/>
    </source>
</evidence>
<accession>A0A8J7SW68</accession>
<name>A0A8J7SW68_9RHOB</name>
<sequence length="132" mass="14139">MPSRCAYPGCDRRLSGASTTGLCRIHNHAEGLCRCIQCAGLAGKGKPAVRRAEEKPAARPAPAPRPKPLGVRKGMVPIRHRYGVAITATSYRAIRDHAARVGLTVDDMIDAILTRAVDVDGLDTLFPIEVAE</sequence>
<keyword evidence="3" id="KW-1185">Reference proteome</keyword>
<reference evidence="2" key="1">
    <citation type="submission" date="2021-01" db="EMBL/GenBank/DDBJ databases">
        <title>Genome seq and assembly of Tabrizicola sp. KVB23.</title>
        <authorList>
            <person name="Chhetri G."/>
        </authorList>
    </citation>
    <scope>NUCLEOTIDE SEQUENCE</scope>
    <source>
        <strain evidence="2">KVB23</strain>
    </source>
</reference>
<dbReference type="RefSeq" id="WP_202661904.1">
    <property type="nucleotide sequence ID" value="NZ_JAESVP010000007.1"/>
</dbReference>
<organism evidence="2 3">
    <name type="scientific">Fuscibacter oryzae</name>
    <dbReference type="NCBI Taxonomy" id="2803939"/>
    <lineage>
        <taxon>Bacteria</taxon>
        <taxon>Pseudomonadati</taxon>
        <taxon>Pseudomonadota</taxon>
        <taxon>Alphaproteobacteria</taxon>
        <taxon>Rhodobacterales</taxon>
        <taxon>Paracoccaceae</taxon>
        <taxon>Fuscibacter</taxon>
    </lineage>
</organism>
<comment type="caution">
    <text evidence="2">The sequence shown here is derived from an EMBL/GenBank/DDBJ whole genome shotgun (WGS) entry which is preliminary data.</text>
</comment>
<dbReference type="Proteomes" id="UP000619033">
    <property type="component" value="Unassembled WGS sequence"/>
</dbReference>
<gene>
    <name evidence="2" type="ORF">JI744_14785</name>
</gene>
<dbReference type="EMBL" id="JAESVP010000007">
    <property type="protein sequence ID" value="MBL4929371.1"/>
    <property type="molecule type" value="Genomic_DNA"/>
</dbReference>
<evidence type="ECO:0000313" key="2">
    <source>
        <dbReference type="EMBL" id="MBL4929371.1"/>
    </source>
</evidence>
<evidence type="ECO:0000313" key="3">
    <source>
        <dbReference type="Proteomes" id="UP000619033"/>
    </source>
</evidence>
<protein>
    <submittedName>
        <fullName evidence="2">Uncharacterized protein</fullName>
    </submittedName>
</protein>
<dbReference type="AlphaFoldDB" id="A0A8J7SW68"/>
<feature type="region of interest" description="Disordered" evidence="1">
    <location>
        <begin position="49"/>
        <end position="72"/>
    </location>
</feature>
<proteinExistence type="predicted"/>